<keyword evidence="1" id="KW-0472">Membrane</keyword>
<reference evidence="3" key="1">
    <citation type="submission" date="2016-01" db="EMBL/GenBank/DDBJ databases">
        <title>Whole genome sequencing of Bhargavaea cecembensis T14.</title>
        <authorList>
            <person name="Hong K.W."/>
        </authorList>
    </citation>
    <scope>NUCLEOTIDE SEQUENCE [LARGE SCALE GENOMIC DNA]</scope>
    <source>
        <strain evidence="3">M19</strain>
    </source>
</reference>
<sequence length="118" mass="13252">MEGYGWIYHIILIFVACAALIGITVTVYSKVLKHKRKVNILYLLIIPSSLGIVGKLLTNHGTTLTRDDFNRRVVNGLDTHVFSVDAGFIYELWGISSWIAIIPLSLTILILTLTRIVR</sequence>
<keyword evidence="1" id="KW-0812">Transmembrane</keyword>
<dbReference type="RefSeq" id="WP_063190695.1">
    <property type="nucleotide sequence ID" value="NZ_JBLGCT010000002.1"/>
</dbReference>
<proteinExistence type="predicted"/>
<feature type="transmembrane region" description="Helical" evidence="1">
    <location>
        <begin position="40"/>
        <end position="58"/>
    </location>
</feature>
<feature type="transmembrane region" description="Helical" evidence="1">
    <location>
        <begin position="92"/>
        <end position="113"/>
    </location>
</feature>
<dbReference type="Proteomes" id="UP000076510">
    <property type="component" value="Unassembled WGS sequence"/>
</dbReference>
<dbReference type="AlphaFoldDB" id="A0A165LBQ4"/>
<accession>A0A165LBQ4</accession>
<organism evidence="2 3">
    <name type="scientific">Rossellomorea marisflavi</name>
    <dbReference type="NCBI Taxonomy" id="189381"/>
    <lineage>
        <taxon>Bacteria</taxon>
        <taxon>Bacillati</taxon>
        <taxon>Bacillota</taxon>
        <taxon>Bacilli</taxon>
        <taxon>Bacillales</taxon>
        <taxon>Bacillaceae</taxon>
        <taxon>Rossellomorea</taxon>
    </lineage>
</organism>
<name>A0A165LBQ4_9BACI</name>
<gene>
    <name evidence="2" type="ORF">AV649_13960</name>
</gene>
<feature type="transmembrane region" description="Helical" evidence="1">
    <location>
        <begin position="6"/>
        <end position="28"/>
    </location>
</feature>
<evidence type="ECO:0000256" key="1">
    <source>
        <dbReference type="SAM" id="Phobius"/>
    </source>
</evidence>
<evidence type="ECO:0000313" key="2">
    <source>
        <dbReference type="EMBL" id="KZE51599.1"/>
    </source>
</evidence>
<keyword evidence="1" id="KW-1133">Transmembrane helix</keyword>
<evidence type="ECO:0000313" key="3">
    <source>
        <dbReference type="Proteomes" id="UP000076510"/>
    </source>
</evidence>
<protein>
    <submittedName>
        <fullName evidence="2">Uncharacterized protein</fullName>
    </submittedName>
</protein>
<comment type="caution">
    <text evidence="2">The sequence shown here is derived from an EMBL/GenBank/DDBJ whole genome shotgun (WGS) entry which is preliminary data.</text>
</comment>
<dbReference type="EMBL" id="LQQY01000007">
    <property type="protein sequence ID" value="KZE51599.1"/>
    <property type="molecule type" value="Genomic_DNA"/>
</dbReference>